<proteinExistence type="predicted"/>
<accession>A0A7V4FE41</accession>
<feature type="transmembrane region" description="Helical" evidence="1">
    <location>
        <begin position="7"/>
        <end position="25"/>
    </location>
</feature>
<gene>
    <name evidence="2" type="ORF">ENU28_01835</name>
</gene>
<evidence type="ECO:0000313" key="2">
    <source>
        <dbReference type="EMBL" id="HGQ55189.1"/>
    </source>
</evidence>
<dbReference type="AlphaFoldDB" id="A0A7V4FE41"/>
<sequence length="73" mass="8273">MNKGVRILGYISLVIGFIFLAPIRFSLTFNLFLIIGLVGSGIVYIILVETFEDLKKIKENLQSIRIFGKLKIN</sequence>
<keyword evidence="1" id="KW-0472">Membrane</keyword>
<feature type="transmembrane region" description="Helical" evidence="1">
    <location>
        <begin position="31"/>
        <end position="48"/>
    </location>
</feature>
<organism evidence="2">
    <name type="scientific">candidate division WOR-3 bacterium</name>
    <dbReference type="NCBI Taxonomy" id="2052148"/>
    <lineage>
        <taxon>Bacteria</taxon>
        <taxon>Bacteria division WOR-3</taxon>
    </lineage>
</organism>
<keyword evidence="1" id="KW-1133">Transmembrane helix</keyword>
<comment type="caution">
    <text evidence="2">The sequence shown here is derived from an EMBL/GenBank/DDBJ whole genome shotgun (WGS) entry which is preliminary data.</text>
</comment>
<reference evidence="2" key="1">
    <citation type="journal article" date="2020" name="mSystems">
        <title>Genome- and Community-Level Interaction Insights into Carbon Utilization and Element Cycling Functions of Hydrothermarchaeota in Hydrothermal Sediment.</title>
        <authorList>
            <person name="Zhou Z."/>
            <person name="Liu Y."/>
            <person name="Xu W."/>
            <person name="Pan J."/>
            <person name="Luo Z.H."/>
            <person name="Li M."/>
        </authorList>
    </citation>
    <scope>NUCLEOTIDE SEQUENCE [LARGE SCALE GENOMIC DNA]</scope>
    <source>
        <strain evidence="2">SpSt-655</strain>
    </source>
</reference>
<name>A0A7V4FE41_UNCW3</name>
<protein>
    <submittedName>
        <fullName evidence="2">Uncharacterized protein</fullName>
    </submittedName>
</protein>
<keyword evidence="1" id="KW-0812">Transmembrane</keyword>
<dbReference type="EMBL" id="DTBX01000070">
    <property type="protein sequence ID" value="HGQ55189.1"/>
    <property type="molecule type" value="Genomic_DNA"/>
</dbReference>
<evidence type="ECO:0000256" key="1">
    <source>
        <dbReference type="SAM" id="Phobius"/>
    </source>
</evidence>